<feature type="compositionally biased region" description="Polar residues" evidence="1">
    <location>
        <begin position="1"/>
        <end position="17"/>
    </location>
</feature>
<evidence type="ECO:0000313" key="2">
    <source>
        <dbReference type="EMBL" id="KPM45946.1"/>
    </source>
</evidence>
<dbReference type="Proteomes" id="UP000050424">
    <property type="component" value="Unassembled WGS sequence"/>
</dbReference>
<feature type="region of interest" description="Disordered" evidence="1">
    <location>
        <begin position="1"/>
        <end position="30"/>
    </location>
</feature>
<reference evidence="2 3" key="1">
    <citation type="submission" date="2015-09" db="EMBL/GenBank/DDBJ databases">
        <title>Draft genome of a European isolate of the apple canker pathogen Neonectria ditissima.</title>
        <authorList>
            <person name="Gomez-Cortecero A."/>
            <person name="Harrison R.J."/>
            <person name="Armitage A.D."/>
        </authorList>
    </citation>
    <scope>NUCLEOTIDE SEQUENCE [LARGE SCALE GENOMIC DNA]</scope>
    <source>
        <strain evidence="2 3">R09/05</strain>
    </source>
</reference>
<evidence type="ECO:0000313" key="3">
    <source>
        <dbReference type="Proteomes" id="UP000050424"/>
    </source>
</evidence>
<proteinExistence type="predicted"/>
<dbReference type="EMBL" id="LKCW01000004">
    <property type="protein sequence ID" value="KPM45946.1"/>
    <property type="molecule type" value="Genomic_DNA"/>
</dbReference>
<dbReference type="OrthoDB" id="5099795at2759"/>
<dbReference type="AlphaFoldDB" id="A0A0P7BVW9"/>
<feature type="region of interest" description="Disordered" evidence="1">
    <location>
        <begin position="87"/>
        <end position="118"/>
    </location>
</feature>
<sequence>MSNNSHVSHACSNSDAGLNSPPQFIPRSPPPSLTLEATFLRKWQIKLAVQEMDELDARDRRNGVISNTHRDMARRELLNEAIVLQERETSTTSHPNNEASQSSVTQPTKRGRTAVRSHNDTQYNRRIVSVCGTEPEFEHGRLYEDIKRRIRGVCFSNAFVDNIPARRPDWGDSPNDLRSFYNLIEADVEVLEDGVVNKRLRWHLTMCVWKFVHDLVILERKRIQDPNIAHVVIHKALGHILATIRPFISQEIDRSELKAILFDIVVLAKRLGEALLEHENIEWSFTVPYDMRGKLVNQGPPCPWKDGMLVVDLQGATHQDASLDTISWVVFGPMAASIMDDDQCEQILIETRPWTVVYRPEEN</sequence>
<accession>A0A0P7BVW9</accession>
<name>A0A0P7BVW9_9HYPO</name>
<organism evidence="2 3">
    <name type="scientific">Neonectria ditissima</name>
    <dbReference type="NCBI Taxonomy" id="78410"/>
    <lineage>
        <taxon>Eukaryota</taxon>
        <taxon>Fungi</taxon>
        <taxon>Dikarya</taxon>
        <taxon>Ascomycota</taxon>
        <taxon>Pezizomycotina</taxon>
        <taxon>Sordariomycetes</taxon>
        <taxon>Hypocreomycetidae</taxon>
        <taxon>Hypocreales</taxon>
        <taxon>Nectriaceae</taxon>
        <taxon>Neonectria</taxon>
    </lineage>
</organism>
<gene>
    <name evidence="2" type="ORF">AK830_g636</name>
</gene>
<feature type="compositionally biased region" description="Polar residues" evidence="1">
    <location>
        <begin position="90"/>
        <end position="108"/>
    </location>
</feature>
<evidence type="ECO:0000256" key="1">
    <source>
        <dbReference type="SAM" id="MobiDB-lite"/>
    </source>
</evidence>
<protein>
    <submittedName>
        <fullName evidence="2">Uncharacterized protein</fullName>
    </submittedName>
</protein>
<keyword evidence="3" id="KW-1185">Reference proteome</keyword>
<comment type="caution">
    <text evidence="2">The sequence shown here is derived from an EMBL/GenBank/DDBJ whole genome shotgun (WGS) entry which is preliminary data.</text>
</comment>